<dbReference type="InterPro" id="IPR003607">
    <property type="entry name" value="HD/PDEase_dom"/>
</dbReference>
<reference evidence="3" key="1">
    <citation type="journal article" date="2019" name="Int. J. Syst. Evol. Microbiol.">
        <title>The Global Catalogue of Microorganisms (GCM) 10K type strain sequencing project: providing services to taxonomists for standard genome sequencing and annotation.</title>
        <authorList>
            <consortium name="The Broad Institute Genomics Platform"/>
            <consortium name="The Broad Institute Genome Sequencing Center for Infectious Disease"/>
            <person name="Wu L."/>
            <person name="Ma J."/>
        </authorList>
    </citation>
    <scope>NUCLEOTIDE SEQUENCE [LARGE SCALE GENOMIC DNA]</scope>
    <source>
        <strain evidence="3">JCM 17759</strain>
    </source>
</reference>
<dbReference type="InterPro" id="IPR050135">
    <property type="entry name" value="dGTPase-like"/>
</dbReference>
<dbReference type="InterPro" id="IPR006674">
    <property type="entry name" value="HD_domain"/>
</dbReference>
<dbReference type="PANTHER" id="PTHR11373">
    <property type="entry name" value="DEOXYNUCLEOSIDE TRIPHOSPHATE TRIPHOSPHOHYDROLASE"/>
    <property type="match status" value="1"/>
</dbReference>
<keyword evidence="3" id="KW-1185">Reference proteome</keyword>
<proteinExistence type="predicted"/>
<dbReference type="PANTHER" id="PTHR11373:SF4">
    <property type="entry name" value="DEOXYNUCLEOSIDE TRIPHOSPHATE TRIPHOSPHOHYDROLASE SAMHD1"/>
    <property type="match status" value="1"/>
</dbReference>
<evidence type="ECO:0000259" key="1">
    <source>
        <dbReference type="SMART" id="SM00471"/>
    </source>
</evidence>
<comment type="caution">
    <text evidence="2">The sequence shown here is derived from an EMBL/GenBank/DDBJ whole genome shotgun (WGS) entry which is preliminary data.</text>
</comment>
<dbReference type="Gene3D" id="1.10.3210.10">
    <property type="entry name" value="Hypothetical protein af1432"/>
    <property type="match status" value="1"/>
</dbReference>
<dbReference type="Pfam" id="PF01966">
    <property type="entry name" value="HD"/>
    <property type="match status" value="1"/>
</dbReference>
<dbReference type="EMBL" id="BAABGA010000120">
    <property type="protein sequence ID" value="GAA4472066.1"/>
    <property type="molecule type" value="Genomic_DNA"/>
</dbReference>
<name>A0ABP8NV75_9BACT</name>
<evidence type="ECO:0000313" key="3">
    <source>
        <dbReference type="Proteomes" id="UP001500840"/>
    </source>
</evidence>
<feature type="domain" description="HD/PDEase" evidence="1">
    <location>
        <begin position="61"/>
        <end position="206"/>
    </location>
</feature>
<evidence type="ECO:0000313" key="2">
    <source>
        <dbReference type="EMBL" id="GAA4472066.1"/>
    </source>
</evidence>
<accession>A0ABP8NV75</accession>
<dbReference type="InterPro" id="IPR045509">
    <property type="entry name" value="HD_assoc_2"/>
</dbReference>
<dbReference type="Pfam" id="PF19276">
    <property type="entry name" value="HD_assoc_2"/>
    <property type="match status" value="1"/>
</dbReference>
<protein>
    <submittedName>
        <fullName evidence="2">HD domain-containing protein</fullName>
    </submittedName>
</protein>
<dbReference type="SMART" id="SM00471">
    <property type="entry name" value="HDc"/>
    <property type="match status" value="1"/>
</dbReference>
<dbReference type="Proteomes" id="UP001500840">
    <property type="component" value="Unassembled WGS sequence"/>
</dbReference>
<dbReference type="SUPFAM" id="SSF109604">
    <property type="entry name" value="HD-domain/PDEase-like"/>
    <property type="match status" value="1"/>
</dbReference>
<dbReference type="CDD" id="cd00077">
    <property type="entry name" value="HDc"/>
    <property type="match status" value="1"/>
</dbReference>
<sequence>MMHAMIPEVAQLNQASSLVRIPPAEGVPISPRVRRIIDSPPLRRLASISQLGMVALVYPGATHSRFEHSLGVYLNALRLLARFTGDASLNPPLDARSADAFVLAALLHDVGHWPFCHPIEDMRLTGFREHESRVSDWIEQSELRQCIEQDWACEIQDVVDLLEPATKSAESPTSHIPLDFLRSCLSGPIDIDKLDYLQRDSLHSGVPYGRNFDVGRLIESMCVHPTKGILAIGEKGRTAAEMMVFARYVMFSEVYWHHTVRAATAMLQRAVFLMKDKIELESTFKLNDAQWIARLVETSNSIRDASLGNTHQLVDGLFGAQRRLYKRVAEFSAIDAVEGQPVEVHRQIARRPYWWLVAASEKLAARVSSMSGEQVVAEDILIDAPPVKLEVDINVDVILRDGSFDRAASDVDVSGGVDSPDTVTHSRPPVGVTLANVSPVARALARQQFDDQVKRVRVFVNPEKRDLMTHAVRAHGDWSTLLIDVVQSVDNEIV</sequence>
<organism evidence="2 3">
    <name type="scientific">Novipirellula rosea</name>
    <dbReference type="NCBI Taxonomy" id="1031540"/>
    <lineage>
        <taxon>Bacteria</taxon>
        <taxon>Pseudomonadati</taxon>
        <taxon>Planctomycetota</taxon>
        <taxon>Planctomycetia</taxon>
        <taxon>Pirellulales</taxon>
        <taxon>Pirellulaceae</taxon>
        <taxon>Novipirellula</taxon>
    </lineage>
</organism>
<gene>
    <name evidence="2" type="ORF">GCM10023156_67770</name>
</gene>